<evidence type="ECO:0000259" key="1">
    <source>
        <dbReference type="Pfam" id="PF18602"/>
    </source>
</evidence>
<comment type="caution">
    <text evidence="2">The sequence shown here is derived from an EMBL/GenBank/DDBJ whole genome shotgun (WGS) entry which is preliminary data.</text>
</comment>
<dbReference type="Proteomes" id="UP001528672">
    <property type="component" value="Unassembled WGS sequence"/>
</dbReference>
<dbReference type="InterPro" id="IPR041238">
    <property type="entry name" value="Rap1a"/>
</dbReference>
<gene>
    <name evidence="2" type="ORF">PSQ39_07400</name>
</gene>
<dbReference type="Gene3D" id="1.10.890.40">
    <property type="match status" value="1"/>
</dbReference>
<keyword evidence="3" id="KW-1185">Reference proteome</keyword>
<name>A0ABT5MD05_9BURK</name>
<organism evidence="2 3">
    <name type="scientific">Curvibacter microcysteis</name>
    <dbReference type="NCBI Taxonomy" id="3026419"/>
    <lineage>
        <taxon>Bacteria</taxon>
        <taxon>Pseudomonadati</taxon>
        <taxon>Pseudomonadota</taxon>
        <taxon>Betaproteobacteria</taxon>
        <taxon>Burkholderiales</taxon>
        <taxon>Comamonadaceae</taxon>
        <taxon>Curvibacter</taxon>
    </lineage>
</organism>
<evidence type="ECO:0000313" key="2">
    <source>
        <dbReference type="EMBL" id="MDD0814452.1"/>
    </source>
</evidence>
<dbReference type="Pfam" id="PF18602">
    <property type="entry name" value="Rap1a"/>
    <property type="match status" value="1"/>
</dbReference>
<sequence length="114" mass="13022">MACCLAASLSTPQARAQFIDGHELHRWGEAFERRRQGLQSSKDSRDVQMFMGYVMGVWDATLAARDILCLPPQFESAQIYDLVVDHVRANPDKWALPGDYLVREAALRQLRCRQ</sequence>
<feature type="domain" description="Rap1a immunity protein" evidence="1">
    <location>
        <begin position="36"/>
        <end position="109"/>
    </location>
</feature>
<accession>A0ABT5MD05</accession>
<reference evidence="2 3" key="1">
    <citation type="submission" date="2023-02" db="EMBL/GenBank/DDBJ databases">
        <title>Bacterial whole genome sequence for Curvibacter sp. HBC28.</title>
        <authorList>
            <person name="Le V."/>
            <person name="Ko S.-R."/>
            <person name="Ahn C.-Y."/>
            <person name="Oh H.-M."/>
        </authorList>
    </citation>
    <scope>NUCLEOTIDE SEQUENCE [LARGE SCALE GENOMIC DNA]</scope>
    <source>
        <strain evidence="2 3">HBC28</strain>
    </source>
</reference>
<dbReference type="RefSeq" id="WP_273926063.1">
    <property type="nucleotide sequence ID" value="NZ_JAQSIO010000002.1"/>
</dbReference>
<dbReference type="EMBL" id="JAQSIO010000002">
    <property type="protein sequence ID" value="MDD0814452.1"/>
    <property type="molecule type" value="Genomic_DNA"/>
</dbReference>
<evidence type="ECO:0000313" key="3">
    <source>
        <dbReference type="Proteomes" id="UP001528672"/>
    </source>
</evidence>
<protein>
    <submittedName>
        <fullName evidence="2">Rap1a/Tai family immunity protein</fullName>
    </submittedName>
</protein>
<proteinExistence type="predicted"/>